<organism evidence="1 2">
    <name type="scientific">Deinandra increscens subsp. villosa</name>
    <dbReference type="NCBI Taxonomy" id="3103831"/>
    <lineage>
        <taxon>Eukaryota</taxon>
        <taxon>Viridiplantae</taxon>
        <taxon>Streptophyta</taxon>
        <taxon>Embryophyta</taxon>
        <taxon>Tracheophyta</taxon>
        <taxon>Spermatophyta</taxon>
        <taxon>Magnoliopsida</taxon>
        <taxon>eudicotyledons</taxon>
        <taxon>Gunneridae</taxon>
        <taxon>Pentapetalae</taxon>
        <taxon>asterids</taxon>
        <taxon>campanulids</taxon>
        <taxon>Asterales</taxon>
        <taxon>Asteraceae</taxon>
        <taxon>Asteroideae</taxon>
        <taxon>Heliantheae alliance</taxon>
        <taxon>Madieae</taxon>
        <taxon>Madiinae</taxon>
        <taxon>Deinandra</taxon>
    </lineage>
</organism>
<dbReference type="AlphaFoldDB" id="A0AAP0CAK3"/>
<proteinExistence type="predicted"/>
<evidence type="ECO:0008006" key="3">
    <source>
        <dbReference type="Google" id="ProtNLM"/>
    </source>
</evidence>
<keyword evidence="2" id="KW-1185">Reference proteome</keyword>
<evidence type="ECO:0000313" key="1">
    <source>
        <dbReference type="EMBL" id="KAK9050492.1"/>
    </source>
</evidence>
<dbReference type="EMBL" id="JBCNJP010001489">
    <property type="protein sequence ID" value="KAK9050492.1"/>
    <property type="molecule type" value="Genomic_DNA"/>
</dbReference>
<name>A0AAP0CAK3_9ASTR</name>
<accession>A0AAP0CAK3</accession>
<sequence>MTIYMSRLFRKSNSSFLLSSGKALTSEVSRLRDDMLLVDAGIGTPKMTMPDELREIPSNVTKFENKVGFMEATAGESLVKTQILERMFMDLVAGEPDMKERAVARFNDLVGSTDSVAGEPAILLSRRFTQNQAWMELKKACLSHKPLRGFPVEKVRGGYSIAIAGYIAFLPMRSIIGRSKSSSKKDLFTVESFNLKRKKLTVF</sequence>
<gene>
    <name evidence="1" type="ORF">SSX86_030538</name>
</gene>
<protein>
    <recommendedName>
        <fullName evidence="3">Ribosomal protein S1</fullName>
    </recommendedName>
</protein>
<comment type="caution">
    <text evidence="1">The sequence shown here is derived from an EMBL/GenBank/DDBJ whole genome shotgun (WGS) entry which is preliminary data.</text>
</comment>
<reference evidence="1 2" key="1">
    <citation type="submission" date="2024-04" db="EMBL/GenBank/DDBJ databases">
        <title>The reference genome of an endangered Asteraceae, Deinandra increscens subsp. villosa, native to the Central Coast of California.</title>
        <authorList>
            <person name="Guilliams M."/>
            <person name="Hasenstab-Lehman K."/>
            <person name="Meyer R."/>
            <person name="Mcevoy S."/>
        </authorList>
    </citation>
    <scope>NUCLEOTIDE SEQUENCE [LARGE SCALE GENOMIC DNA]</scope>
    <source>
        <tissue evidence="1">Leaf</tissue>
    </source>
</reference>
<dbReference type="Proteomes" id="UP001408789">
    <property type="component" value="Unassembled WGS sequence"/>
</dbReference>
<evidence type="ECO:0000313" key="2">
    <source>
        <dbReference type="Proteomes" id="UP001408789"/>
    </source>
</evidence>